<evidence type="ECO:0000313" key="2">
    <source>
        <dbReference type="EMBL" id="GAA4250951.1"/>
    </source>
</evidence>
<evidence type="ECO:0000313" key="3">
    <source>
        <dbReference type="Proteomes" id="UP001500620"/>
    </source>
</evidence>
<protein>
    <submittedName>
        <fullName evidence="2">Uncharacterized protein</fullName>
    </submittedName>
</protein>
<dbReference type="RefSeq" id="WP_345128761.1">
    <property type="nucleotide sequence ID" value="NZ_BAABAT010000010.1"/>
</dbReference>
<organism evidence="2 3">
    <name type="scientific">Dactylosporangium darangshiense</name>
    <dbReference type="NCBI Taxonomy" id="579108"/>
    <lineage>
        <taxon>Bacteria</taxon>
        <taxon>Bacillati</taxon>
        <taxon>Actinomycetota</taxon>
        <taxon>Actinomycetes</taxon>
        <taxon>Micromonosporales</taxon>
        <taxon>Micromonosporaceae</taxon>
        <taxon>Dactylosporangium</taxon>
    </lineage>
</organism>
<gene>
    <name evidence="2" type="ORF">GCM10022255_041680</name>
</gene>
<keyword evidence="3" id="KW-1185">Reference proteome</keyword>
<dbReference type="Proteomes" id="UP001500620">
    <property type="component" value="Unassembled WGS sequence"/>
</dbReference>
<proteinExistence type="predicted"/>
<name>A0ABP8DA09_9ACTN</name>
<dbReference type="EMBL" id="BAABAT010000010">
    <property type="protein sequence ID" value="GAA4250951.1"/>
    <property type="molecule type" value="Genomic_DNA"/>
</dbReference>
<reference evidence="3" key="1">
    <citation type="journal article" date="2019" name="Int. J. Syst. Evol. Microbiol.">
        <title>The Global Catalogue of Microorganisms (GCM) 10K type strain sequencing project: providing services to taxonomists for standard genome sequencing and annotation.</title>
        <authorList>
            <consortium name="The Broad Institute Genomics Platform"/>
            <consortium name="The Broad Institute Genome Sequencing Center for Infectious Disease"/>
            <person name="Wu L."/>
            <person name="Ma J."/>
        </authorList>
    </citation>
    <scope>NUCLEOTIDE SEQUENCE [LARGE SCALE GENOMIC DNA]</scope>
    <source>
        <strain evidence="3">JCM 17441</strain>
    </source>
</reference>
<evidence type="ECO:0000256" key="1">
    <source>
        <dbReference type="SAM" id="MobiDB-lite"/>
    </source>
</evidence>
<sequence>MFFRRNWIKTTGRVLDSRVREWYHNRMRGHVVGMPIAMHNYIVEFTAPNGEPAKLEVEQHIETVDVAIGDEVPLFVSPDGKKAVFDKKDPRINLMAVHKASKEAEKKADEERFRRQLEG</sequence>
<feature type="region of interest" description="Disordered" evidence="1">
    <location>
        <begin position="100"/>
        <end position="119"/>
    </location>
</feature>
<comment type="caution">
    <text evidence="2">The sequence shown here is derived from an EMBL/GenBank/DDBJ whole genome shotgun (WGS) entry which is preliminary data.</text>
</comment>
<accession>A0ABP8DA09</accession>